<keyword evidence="1" id="KW-1133">Transmembrane helix</keyword>
<gene>
    <name evidence="2" type="ORF">CO051_00420</name>
</gene>
<feature type="transmembrane region" description="Helical" evidence="1">
    <location>
        <begin position="36"/>
        <end position="55"/>
    </location>
</feature>
<reference evidence="3" key="1">
    <citation type="submission" date="2017-09" db="EMBL/GenBank/DDBJ databases">
        <title>Depth-based differentiation of microbial function through sediment-hosted aquifers and enrichment of novel symbionts in the deep terrestrial subsurface.</title>
        <authorList>
            <person name="Probst A.J."/>
            <person name="Ladd B."/>
            <person name="Jarett J.K."/>
            <person name="Geller-Mcgrath D.E."/>
            <person name="Sieber C.M.K."/>
            <person name="Emerson J.B."/>
            <person name="Anantharaman K."/>
            <person name="Thomas B.C."/>
            <person name="Malmstrom R."/>
            <person name="Stieglmeier M."/>
            <person name="Klingl A."/>
            <person name="Woyke T."/>
            <person name="Ryan C.M."/>
            <person name="Banfield J.F."/>
        </authorList>
    </citation>
    <scope>NUCLEOTIDE SEQUENCE [LARGE SCALE GENOMIC DNA]</scope>
</reference>
<protein>
    <submittedName>
        <fullName evidence="2">Uncharacterized protein</fullName>
    </submittedName>
</protein>
<comment type="caution">
    <text evidence="2">The sequence shown here is derived from an EMBL/GenBank/DDBJ whole genome shotgun (WGS) entry which is preliminary data.</text>
</comment>
<sequence length="64" mass="7089">MKNKKRKKLDLSITPLRLAVTIGGLTLIGLNEFYMWNIPALGFIVPIAIMLSVFLTQGKGEQGE</sequence>
<evidence type="ECO:0000256" key="1">
    <source>
        <dbReference type="SAM" id="Phobius"/>
    </source>
</evidence>
<keyword evidence="1" id="KW-0812">Transmembrane</keyword>
<keyword evidence="1" id="KW-0472">Membrane</keyword>
<feature type="transmembrane region" description="Helical" evidence="1">
    <location>
        <begin position="12"/>
        <end position="30"/>
    </location>
</feature>
<dbReference type="AlphaFoldDB" id="A0A2M8F4A9"/>
<organism evidence="2 3">
    <name type="scientific">Candidatus Roizmanbacteria bacterium CG_4_9_14_0_2_um_filter_39_13</name>
    <dbReference type="NCBI Taxonomy" id="1974839"/>
    <lineage>
        <taxon>Bacteria</taxon>
        <taxon>Candidatus Roizmaniibacteriota</taxon>
    </lineage>
</organism>
<proteinExistence type="predicted"/>
<evidence type="ECO:0000313" key="2">
    <source>
        <dbReference type="EMBL" id="PJC34118.1"/>
    </source>
</evidence>
<accession>A0A2M8F4A9</accession>
<evidence type="ECO:0000313" key="3">
    <source>
        <dbReference type="Proteomes" id="UP000231383"/>
    </source>
</evidence>
<name>A0A2M8F4A9_9BACT</name>
<dbReference type="Proteomes" id="UP000231383">
    <property type="component" value="Unassembled WGS sequence"/>
</dbReference>
<dbReference type="EMBL" id="PFSC01000011">
    <property type="protein sequence ID" value="PJC34118.1"/>
    <property type="molecule type" value="Genomic_DNA"/>
</dbReference>